<accession>A0A5C4MCU5</accession>
<organism evidence="1 2">
    <name type="scientific">Mumia zhuanghuii</name>
    <dbReference type="NCBI Taxonomy" id="2585211"/>
    <lineage>
        <taxon>Bacteria</taxon>
        <taxon>Bacillati</taxon>
        <taxon>Actinomycetota</taxon>
        <taxon>Actinomycetes</taxon>
        <taxon>Propionibacteriales</taxon>
        <taxon>Nocardioidaceae</taxon>
        <taxon>Mumia</taxon>
    </lineage>
</organism>
<dbReference type="Proteomes" id="UP000306740">
    <property type="component" value="Unassembled WGS sequence"/>
</dbReference>
<name>A0A5C4MCU5_9ACTN</name>
<dbReference type="AlphaFoldDB" id="A0A5C4MCU5"/>
<comment type="caution">
    <text evidence="1">The sequence shown here is derived from an EMBL/GenBank/DDBJ whole genome shotgun (WGS) entry which is preliminary data.</text>
</comment>
<protein>
    <submittedName>
        <fullName evidence="1">Uncharacterized protein</fullName>
    </submittedName>
</protein>
<dbReference type="RefSeq" id="WP_139107174.1">
    <property type="nucleotide sequence ID" value="NZ_VDFR01000206.1"/>
</dbReference>
<reference evidence="1 2" key="1">
    <citation type="submission" date="2019-05" db="EMBL/GenBank/DDBJ databases">
        <title>Mumia sp. nov., isolated from the intestinal contents of plateau pika (Ochotona curzoniae) in the Qinghai-Tibet plateau of China.</title>
        <authorList>
            <person name="Tian Z."/>
        </authorList>
    </citation>
    <scope>NUCLEOTIDE SEQUENCE [LARGE SCALE GENOMIC DNA]</scope>
    <source>
        <strain evidence="2">527</strain>
    </source>
</reference>
<evidence type="ECO:0000313" key="2">
    <source>
        <dbReference type="Proteomes" id="UP000306740"/>
    </source>
</evidence>
<proteinExistence type="predicted"/>
<gene>
    <name evidence="1" type="ORF">FHE65_31930</name>
</gene>
<sequence length="67" mass="7969">MRLGWKQQLVSHKMTQRLYGPRHGVWSCMRDCLQWDGMQELERPRPTALRDARLGREARPELQVLPV</sequence>
<dbReference type="EMBL" id="VDFR01000206">
    <property type="protein sequence ID" value="TNC31285.1"/>
    <property type="molecule type" value="Genomic_DNA"/>
</dbReference>
<evidence type="ECO:0000313" key="1">
    <source>
        <dbReference type="EMBL" id="TNC31285.1"/>
    </source>
</evidence>